<dbReference type="GO" id="GO:0007165">
    <property type="term" value="P:signal transduction"/>
    <property type="evidence" value="ECO:0007669"/>
    <property type="project" value="InterPro"/>
</dbReference>
<organism evidence="2 3">
    <name type="scientific">Pseudoalteromonas luteoviolacea</name>
    <dbReference type="NCBI Taxonomy" id="43657"/>
    <lineage>
        <taxon>Bacteria</taxon>
        <taxon>Pseudomonadati</taxon>
        <taxon>Pseudomonadota</taxon>
        <taxon>Gammaproteobacteria</taxon>
        <taxon>Alteromonadales</taxon>
        <taxon>Pseudoalteromonadaceae</taxon>
        <taxon>Pseudoalteromonas</taxon>
    </lineage>
</organism>
<reference evidence="2 3" key="1">
    <citation type="submission" date="2014-12" db="EMBL/GenBank/DDBJ databases">
        <title>Draft Genome Sequence of Pseudoalteromonas luteoviolacea HI1.</title>
        <authorList>
            <person name="Asahina A.Y."/>
            <person name="Hadfield M.G."/>
        </authorList>
    </citation>
    <scope>NUCLEOTIDE SEQUENCE [LARGE SCALE GENOMIC DNA]</scope>
    <source>
        <strain evidence="2 3">HI1</strain>
    </source>
</reference>
<dbReference type="Pfam" id="PF01584">
    <property type="entry name" value="CheW"/>
    <property type="match status" value="1"/>
</dbReference>
<evidence type="ECO:0000313" key="3">
    <source>
        <dbReference type="Proteomes" id="UP000031327"/>
    </source>
</evidence>
<dbReference type="InterPro" id="IPR039315">
    <property type="entry name" value="CheW"/>
</dbReference>
<dbReference type="GO" id="GO:0006935">
    <property type="term" value="P:chemotaxis"/>
    <property type="evidence" value="ECO:0007669"/>
    <property type="project" value="InterPro"/>
</dbReference>
<sequence length="181" mass="20794">MNDSHQEIAHIQQKGELRYLFVKVGHDHFGIPIESVKEVIELVDTTMVPMCSDVIRGVINVRGSVIPVLDLQSRLGLKSTTPYDKYSCIVLYEFFDQSLEESMTLGMLVNSVVSIEFIDLNKLESSPSFGSNIPRHFEWKMAKINNKLTTLLDIKRVLNVNEINSSLKHEQEQFFIDYCQR</sequence>
<dbReference type="EMBL" id="JWIC01000005">
    <property type="protein sequence ID" value="KID57227.1"/>
    <property type="molecule type" value="Genomic_DNA"/>
</dbReference>
<dbReference type="GO" id="GO:0005829">
    <property type="term" value="C:cytosol"/>
    <property type="evidence" value="ECO:0007669"/>
    <property type="project" value="TreeGrafter"/>
</dbReference>
<protein>
    <submittedName>
        <fullName evidence="2">Chemotaxis protein CheW</fullName>
    </submittedName>
</protein>
<dbReference type="PANTHER" id="PTHR22617">
    <property type="entry name" value="CHEMOTAXIS SENSOR HISTIDINE KINASE-RELATED"/>
    <property type="match status" value="1"/>
</dbReference>
<evidence type="ECO:0000259" key="1">
    <source>
        <dbReference type="PROSITE" id="PS50851"/>
    </source>
</evidence>
<accession>A0A0C1QQ83</accession>
<feature type="domain" description="CheW-like" evidence="1">
    <location>
        <begin position="16"/>
        <end position="163"/>
    </location>
</feature>
<dbReference type="Gene3D" id="2.30.30.40">
    <property type="entry name" value="SH3 Domains"/>
    <property type="match status" value="1"/>
</dbReference>
<dbReference type="InterPro" id="IPR036061">
    <property type="entry name" value="CheW-like_dom_sf"/>
</dbReference>
<dbReference type="Gene3D" id="2.40.50.180">
    <property type="entry name" value="CheA-289, Domain 4"/>
    <property type="match status" value="1"/>
</dbReference>
<dbReference type="SUPFAM" id="SSF50341">
    <property type="entry name" value="CheW-like"/>
    <property type="match status" value="1"/>
</dbReference>
<dbReference type="SMART" id="SM00260">
    <property type="entry name" value="CheW"/>
    <property type="match status" value="1"/>
</dbReference>
<dbReference type="RefSeq" id="WP_039609000.1">
    <property type="nucleotide sequence ID" value="NZ_JWIC01000005.1"/>
</dbReference>
<dbReference type="OrthoDB" id="5868285at2"/>
<evidence type="ECO:0000313" key="2">
    <source>
        <dbReference type="EMBL" id="KID57227.1"/>
    </source>
</evidence>
<dbReference type="AlphaFoldDB" id="A0A0C1QQ83"/>
<name>A0A0C1QQ83_9GAMM</name>
<dbReference type="PROSITE" id="PS50851">
    <property type="entry name" value="CHEW"/>
    <property type="match status" value="1"/>
</dbReference>
<gene>
    <name evidence="2" type="ORF">JF50_08320</name>
</gene>
<proteinExistence type="predicted"/>
<comment type="caution">
    <text evidence="2">The sequence shown here is derived from an EMBL/GenBank/DDBJ whole genome shotgun (WGS) entry which is preliminary data.</text>
</comment>
<dbReference type="InterPro" id="IPR002545">
    <property type="entry name" value="CheW-lke_dom"/>
</dbReference>
<dbReference type="PANTHER" id="PTHR22617:SF41">
    <property type="entry name" value="CHEMOTAXIS SIGNAL TRANSDUCTION SYSTEM ADAPTOR PROTEIN CHEW"/>
    <property type="match status" value="1"/>
</dbReference>
<dbReference type="Proteomes" id="UP000031327">
    <property type="component" value="Unassembled WGS sequence"/>
</dbReference>